<dbReference type="InterPro" id="IPR013083">
    <property type="entry name" value="Znf_RING/FYVE/PHD"/>
</dbReference>
<dbReference type="EC" id="2.3.2.27" evidence="3"/>
<keyword evidence="5" id="KW-0479">Metal-binding</keyword>
<dbReference type="GO" id="GO:0061630">
    <property type="term" value="F:ubiquitin protein ligase activity"/>
    <property type="evidence" value="ECO:0007669"/>
    <property type="project" value="UniProtKB-EC"/>
</dbReference>
<dbReference type="GO" id="GO:0008270">
    <property type="term" value="F:zinc ion binding"/>
    <property type="evidence" value="ECO:0007669"/>
    <property type="project" value="UniProtKB-KW"/>
</dbReference>
<dbReference type="GO" id="GO:0000151">
    <property type="term" value="C:ubiquitin ligase complex"/>
    <property type="evidence" value="ECO:0007669"/>
    <property type="project" value="InterPro"/>
</dbReference>
<name>A0AAV1VBW9_9STRA</name>
<comment type="catalytic activity">
    <reaction evidence="1">
        <text>S-ubiquitinyl-[E2 ubiquitin-conjugating enzyme]-L-cysteine + [acceptor protein]-L-lysine = [E2 ubiquitin-conjugating enzyme]-L-cysteine + N(6)-ubiquitinyl-[acceptor protein]-L-lysine.</text>
        <dbReference type="EC" id="2.3.2.27"/>
    </reaction>
</comment>
<dbReference type="PANTHER" id="PTHR46076:SF3">
    <property type="entry name" value="E3 UBIQUITIN-PROTEIN LIGASE RING1"/>
    <property type="match status" value="1"/>
</dbReference>
<dbReference type="Gene3D" id="3.30.40.10">
    <property type="entry name" value="Zinc/RING finger domain, C3HC4 (zinc finger)"/>
    <property type="match status" value="1"/>
</dbReference>
<comment type="pathway">
    <text evidence="2">Protein modification; protein ubiquitination.</text>
</comment>
<organism evidence="11 12">
    <name type="scientific">Peronospora matthiolae</name>
    <dbReference type="NCBI Taxonomy" id="2874970"/>
    <lineage>
        <taxon>Eukaryota</taxon>
        <taxon>Sar</taxon>
        <taxon>Stramenopiles</taxon>
        <taxon>Oomycota</taxon>
        <taxon>Peronosporomycetes</taxon>
        <taxon>Peronosporales</taxon>
        <taxon>Peronosporaceae</taxon>
        <taxon>Peronospora</taxon>
    </lineage>
</organism>
<dbReference type="AlphaFoldDB" id="A0AAV1VBW9"/>
<evidence type="ECO:0000313" key="12">
    <source>
        <dbReference type="Proteomes" id="UP001162060"/>
    </source>
</evidence>
<gene>
    <name evidence="11" type="ORF">PM001_LOCUS29086</name>
</gene>
<dbReference type="SUPFAM" id="SSF57850">
    <property type="entry name" value="RING/U-box"/>
    <property type="match status" value="1"/>
</dbReference>
<dbReference type="PROSITE" id="PS50089">
    <property type="entry name" value="ZF_RING_2"/>
    <property type="match status" value="1"/>
</dbReference>
<evidence type="ECO:0000256" key="5">
    <source>
        <dbReference type="ARBA" id="ARBA00022723"/>
    </source>
</evidence>
<dbReference type="Proteomes" id="UP001162060">
    <property type="component" value="Unassembled WGS sequence"/>
</dbReference>
<evidence type="ECO:0000256" key="6">
    <source>
        <dbReference type="ARBA" id="ARBA00022771"/>
    </source>
</evidence>
<dbReference type="PANTHER" id="PTHR46076">
    <property type="entry name" value="E3 UBIQUITIN-PROTEIN LIGASE RING1 / RING 2 FAMILY MEMBER"/>
    <property type="match status" value="1"/>
</dbReference>
<evidence type="ECO:0000256" key="9">
    <source>
        <dbReference type="SAM" id="MobiDB-lite"/>
    </source>
</evidence>
<evidence type="ECO:0000256" key="4">
    <source>
        <dbReference type="ARBA" id="ARBA00022679"/>
    </source>
</evidence>
<feature type="domain" description="RING-type" evidence="10">
    <location>
        <begin position="79"/>
        <end position="119"/>
    </location>
</feature>
<evidence type="ECO:0000256" key="3">
    <source>
        <dbReference type="ARBA" id="ARBA00012483"/>
    </source>
</evidence>
<keyword evidence="7" id="KW-0862">Zinc</keyword>
<dbReference type="InterPro" id="IPR017907">
    <property type="entry name" value="Znf_RING_CS"/>
</dbReference>
<dbReference type="EMBL" id="CAKLBY020000305">
    <property type="protein sequence ID" value="CAK7943936.1"/>
    <property type="molecule type" value="Genomic_DNA"/>
</dbReference>
<sequence>MAADKRVPRNPYNFTREDYDDLVQQVPSCRVSARSKYHEIELVEDCTLFEMYRQPRVPVSDRKATKTLSMRQLNADLTCPICLGIIKETMVVMECLHRFCRACISTAIRHSKRECPSCRIHIPSKRSLRPDVTFDAFIATVHPNLEAFERHEDEIIEQVNRARRCHAVQSNLDGDTTSTDQGTAAEAAGYPSIARRQSGRIHGENAVNLSRPSSPVYGEGPLVGEKRHSPDGGSPRANRLLSAAGSEDEGPAARKKLRNASRSSTLMSAVASERVNLRVLLHDDEQLRLPILERTLFTTSSKLKVRHLKKHLATLLKLDTYDRLCIVLPTVNCTLSGLSELAKKQKSSGGGIRQDLLCDQELEDFVTIRDIYQQYGMSTDWELRLLYHFSSGTIINGIARFVPAASCTT</sequence>
<dbReference type="CDD" id="cd16531">
    <property type="entry name" value="RING-HC_RING1-like"/>
    <property type="match status" value="1"/>
</dbReference>
<evidence type="ECO:0000313" key="11">
    <source>
        <dbReference type="EMBL" id="CAK7943936.1"/>
    </source>
</evidence>
<keyword evidence="4" id="KW-0808">Transferase</keyword>
<dbReference type="InterPro" id="IPR001841">
    <property type="entry name" value="Znf_RING"/>
</dbReference>
<evidence type="ECO:0000256" key="2">
    <source>
        <dbReference type="ARBA" id="ARBA00004906"/>
    </source>
</evidence>
<dbReference type="SMART" id="SM00184">
    <property type="entry name" value="RING"/>
    <property type="match status" value="1"/>
</dbReference>
<keyword evidence="6 8" id="KW-0863">Zinc-finger</keyword>
<evidence type="ECO:0000256" key="8">
    <source>
        <dbReference type="PROSITE-ProRule" id="PRU00175"/>
    </source>
</evidence>
<dbReference type="InterPro" id="IPR043540">
    <property type="entry name" value="RING1/RING2"/>
</dbReference>
<comment type="caution">
    <text evidence="11">The sequence shown here is derived from an EMBL/GenBank/DDBJ whole genome shotgun (WGS) entry which is preliminary data.</text>
</comment>
<protein>
    <recommendedName>
        <fullName evidence="3">RING-type E3 ubiquitin transferase</fullName>
        <ecNumber evidence="3">2.3.2.27</ecNumber>
    </recommendedName>
</protein>
<dbReference type="PROSITE" id="PS00518">
    <property type="entry name" value="ZF_RING_1"/>
    <property type="match status" value="1"/>
</dbReference>
<accession>A0AAV1VBW9</accession>
<evidence type="ECO:0000259" key="10">
    <source>
        <dbReference type="PROSITE" id="PS50089"/>
    </source>
</evidence>
<dbReference type="GO" id="GO:0031519">
    <property type="term" value="C:PcG protein complex"/>
    <property type="evidence" value="ECO:0007669"/>
    <property type="project" value="TreeGrafter"/>
</dbReference>
<dbReference type="GO" id="GO:0003682">
    <property type="term" value="F:chromatin binding"/>
    <property type="evidence" value="ECO:0007669"/>
    <property type="project" value="TreeGrafter"/>
</dbReference>
<proteinExistence type="predicted"/>
<feature type="region of interest" description="Disordered" evidence="9">
    <location>
        <begin position="199"/>
        <end position="261"/>
    </location>
</feature>
<evidence type="ECO:0000256" key="7">
    <source>
        <dbReference type="ARBA" id="ARBA00022833"/>
    </source>
</evidence>
<dbReference type="Pfam" id="PF13923">
    <property type="entry name" value="zf-C3HC4_2"/>
    <property type="match status" value="1"/>
</dbReference>
<evidence type="ECO:0000256" key="1">
    <source>
        <dbReference type="ARBA" id="ARBA00000900"/>
    </source>
</evidence>
<reference evidence="11" key="1">
    <citation type="submission" date="2024-01" db="EMBL/GenBank/DDBJ databases">
        <authorList>
            <person name="Webb A."/>
        </authorList>
    </citation>
    <scope>NUCLEOTIDE SEQUENCE</scope>
    <source>
        <strain evidence="11">Pm1</strain>
    </source>
</reference>